<dbReference type="NCBIfam" id="TIGR02532">
    <property type="entry name" value="IV_pilin_GFxxxE"/>
    <property type="match status" value="1"/>
</dbReference>
<dbReference type="PANTHER" id="PTHR30093:SF2">
    <property type="entry name" value="TYPE II SECRETION SYSTEM PROTEIN H"/>
    <property type="match status" value="1"/>
</dbReference>
<organism evidence="2 3">
    <name type="scientific">Aquisphaera giovannonii</name>
    <dbReference type="NCBI Taxonomy" id="406548"/>
    <lineage>
        <taxon>Bacteria</taxon>
        <taxon>Pseudomonadati</taxon>
        <taxon>Planctomycetota</taxon>
        <taxon>Planctomycetia</taxon>
        <taxon>Isosphaerales</taxon>
        <taxon>Isosphaeraceae</taxon>
        <taxon>Aquisphaera</taxon>
    </lineage>
</organism>
<dbReference type="PROSITE" id="PS00409">
    <property type="entry name" value="PROKAR_NTER_METHYL"/>
    <property type="match status" value="1"/>
</dbReference>
<sequence>MHRYPGSRRVAGFTLIELLVVIAIIAVLVALLLPAVQSAREAGRRAQCQNNLRQLGLAAQQYHDAFSSFPSGWYCMQPVYDPANASTLLSGDINCATASTPYQPYMWGLLPGLFSKLEAGNLYNEINVNLPPNNIENSTAIRRTLDFLVCPSNRRPEAQAQTGTTAKIGPSDYRGNMAAGMVLPGANTNCPTQDPTNIYCCYYDNGLTYQNSTVTIADITDGTSNTVLMGESLTGNWSQATSCCVRTNTDRTINKPIVVGGQNYYTYWISKHPSQVNFVNCDGSIRLVNQTINKVVLNKIMTRNGGETISADETR</sequence>
<dbReference type="Pfam" id="PF07963">
    <property type="entry name" value="N_methyl"/>
    <property type="match status" value="1"/>
</dbReference>
<dbReference type="OrthoDB" id="255848at2"/>
<dbReference type="KEGG" id="agv:OJF2_59100"/>
<evidence type="ECO:0000313" key="2">
    <source>
        <dbReference type="EMBL" id="QEH37320.1"/>
    </source>
</evidence>
<feature type="domain" description="DUF1559" evidence="1">
    <location>
        <begin position="37"/>
        <end position="293"/>
    </location>
</feature>
<dbReference type="RefSeq" id="WP_148596893.1">
    <property type="nucleotide sequence ID" value="NZ_CP042997.1"/>
</dbReference>
<accession>A0A5B9WBR1</accession>
<dbReference type="AlphaFoldDB" id="A0A5B9WBR1"/>
<dbReference type="Gene3D" id="3.30.700.10">
    <property type="entry name" value="Glycoprotein, Type 4 Pilin"/>
    <property type="match status" value="1"/>
</dbReference>
<dbReference type="Proteomes" id="UP000324233">
    <property type="component" value="Chromosome"/>
</dbReference>
<proteinExistence type="predicted"/>
<gene>
    <name evidence="2" type="ORF">OJF2_59100</name>
</gene>
<dbReference type="InterPro" id="IPR011453">
    <property type="entry name" value="DUF1559"/>
</dbReference>
<evidence type="ECO:0000313" key="3">
    <source>
        <dbReference type="Proteomes" id="UP000324233"/>
    </source>
</evidence>
<dbReference type="PANTHER" id="PTHR30093">
    <property type="entry name" value="GENERAL SECRETION PATHWAY PROTEIN G"/>
    <property type="match status" value="1"/>
</dbReference>
<dbReference type="InterPro" id="IPR045584">
    <property type="entry name" value="Pilin-like"/>
</dbReference>
<dbReference type="EMBL" id="CP042997">
    <property type="protein sequence ID" value="QEH37320.1"/>
    <property type="molecule type" value="Genomic_DNA"/>
</dbReference>
<keyword evidence="3" id="KW-1185">Reference proteome</keyword>
<protein>
    <submittedName>
        <fullName evidence="2">Putative major pilin subunit</fullName>
    </submittedName>
</protein>
<name>A0A5B9WBR1_9BACT</name>
<reference evidence="2 3" key="1">
    <citation type="submission" date="2019-08" db="EMBL/GenBank/DDBJ databases">
        <title>Deep-cultivation of Planctomycetes and their phenomic and genomic characterization uncovers novel biology.</title>
        <authorList>
            <person name="Wiegand S."/>
            <person name="Jogler M."/>
            <person name="Boedeker C."/>
            <person name="Pinto D."/>
            <person name="Vollmers J."/>
            <person name="Rivas-Marin E."/>
            <person name="Kohn T."/>
            <person name="Peeters S.H."/>
            <person name="Heuer A."/>
            <person name="Rast P."/>
            <person name="Oberbeckmann S."/>
            <person name="Bunk B."/>
            <person name="Jeske O."/>
            <person name="Meyerdierks A."/>
            <person name="Storesund J.E."/>
            <person name="Kallscheuer N."/>
            <person name="Luecker S."/>
            <person name="Lage O.M."/>
            <person name="Pohl T."/>
            <person name="Merkel B.J."/>
            <person name="Hornburger P."/>
            <person name="Mueller R.-W."/>
            <person name="Bruemmer F."/>
            <person name="Labrenz M."/>
            <person name="Spormann A.M."/>
            <person name="Op den Camp H."/>
            <person name="Overmann J."/>
            <person name="Amann R."/>
            <person name="Jetten M.S.M."/>
            <person name="Mascher T."/>
            <person name="Medema M.H."/>
            <person name="Devos D.P."/>
            <person name="Kaster A.-K."/>
            <person name="Ovreas L."/>
            <person name="Rohde M."/>
            <person name="Galperin M.Y."/>
            <person name="Jogler C."/>
        </authorList>
    </citation>
    <scope>NUCLEOTIDE SEQUENCE [LARGE SCALE GENOMIC DNA]</scope>
    <source>
        <strain evidence="2 3">OJF2</strain>
    </source>
</reference>
<dbReference type="InterPro" id="IPR012902">
    <property type="entry name" value="N_methyl_site"/>
</dbReference>
<dbReference type="Pfam" id="PF07596">
    <property type="entry name" value="SBP_bac_10"/>
    <property type="match status" value="1"/>
</dbReference>
<evidence type="ECO:0000259" key="1">
    <source>
        <dbReference type="Pfam" id="PF07596"/>
    </source>
</evidence>
<dbReference type="SUPFAM" id="SSF54523">
    <property type="entry name" value="Pili subunits"/>
    <property type="match status" value="1"/>
</dbReference>